<protein>
    <submittedName>
        <fullName evidence="2">Uncharacterized protein</fullName>
    </submittedName>
</protein>
<dbReference type="OrthoDB" id="10642223at2759"/>
<reference evidence="2" key="1">
    <citation type="journal article" date="2021" name="Open Biol.">
        <title>Shared evolutionary footprints suggest mitochondrial oxidative damage underlies multiple complex I losses in fungi.</title>
        <authorList>
            <person name="Schikora-Tamarit M.A."/>
            <person name="Marcet-Houben M."/>
            <person name="Nosek J."/>
            <person name="Gabaldon T."/>
        </authorList>
    </citation>
    <scope>NUCLEOTIDE SEQUENCE</scope>
    <source>
        <strain evidence="2">CBS6075</strain>
    </source>
</reference>
<organism evidence="2 3">
    <name type="scientific">Ogataea philodendri</name>
    <dbReference type="NCBI Taxonomy" id="1378263"/>
    <lineage>
        <taxon>Eukaryota</taxon>
        <taxon>Fungi</taxon>
        <taxon>Dikarya</taxon>
        <taxon>Ascomycota</taxon>
        <taxon>Saccharomycotina</taxon>
        <taxon>Pichiomycetes</taxon>
        <taxon>Pichiales</taxon>
        <taxon>Pichiaceae</taxon>
        <taxon>Ogataea</taxon>
    </lineage>
</organism>
<evidence type="ECO:0000313" key="2">
    <source>
        <dbReference type="EMBL" id="KAH3666513.1"/>
    </source>
</evidence>
<dbReference type="GeneID" id="70235474"/>
<dbReference type="AlphaFoldDB" id="A0A9P8T512"/>
<sequence>MLGDTISATRADNWPSLFPVLVEPVQFDRLQIGVTRNGCKSDLITINLCQRLVQRLLISIGFHICDLTHLRHPSKSLGTVTLPPSGDSSSSTRARPWSKALRITAVATLADVSSMTSNGAKRPALECLMAGEPAASSSTAAEIIEREILVALDRTAPKPIPGKVKQLLFSEITYPFTVEQFATAQSQGCGHRGHNNSSGTLNVIVEAWELVSISLQDWSSSGDTKIFKVKNSTWESLLDSLNEFVDKLVVLGSSHSLESVTHVQLVFEKSLVVGSNVQNNAHDSSRVDTCTKSHEGSLCDRDTHTTDTLVTNSKDTFTIRNNNVINVFGFAESSESLIDGVWIGYIQETSLWLSESIGVSCDCISFGWSVHDWKQLSNMSSDQFVVQHLILQSHGGTEVISSERCLEVVQLTVSSLNLLIQSVDYRWK</sequence>
<comment type="caution">
    <text evidence="2">The sequence shown here is derived from an EMBL/GenBank/DDBJ whole genome shotgun (WGS) entry which is preliminary data.</text>
</comment>
<reference evidence="2" key="2">
    <citation type="submission" date="2021-01" db="EMBL/GenBank/DDBJ databases">
        <authorList>
            <person name="Schikora-Tamarit M.A."/>
        </authorList>
    </citation>
    <scope>NUCLEOTIDE SEQUENCE</scope>
    <source>
        <strain evidence="2">CBS6075</strain>
    </source>
</reference>
<accession>A0A9P8T512</accession>
<evidence type="ECO:0000256" key="1">
    <source>
        <dbReference type="SAM" id="MobiDB-lite"/>
    </source>
</evidence>
<name>A0A9P8T512_9ASCO</name>
<dbReference type="RefSeq" id="XP_046061644.1">
    <property type="nucleotide sequence ID" value="XM_046204492.1"/>
</dbReference>
<feature type="region of interest" description="Disordered" evidence="1">
    <location>
        <begin position="76"/>
        <end position="95"/>
    </location>
</feature>
<keyword evidence="3" id="KW-1185">Reference proteome</keyword>
<dbReference type="Proteomes" id="UP000769157">
    <property type="component" value="Unassembled WGS sequence"/>
</dbReference>
<evidence type="ECO:0000313" key="3">
    <source>
        <dbReference type="Proteomes" id="UP000769157"/>
    </source>
</evidence>
<dbReference type="EMBL" id="JAEUBE010000255">
    <property type="protein sequence ID" value="KAH3666513.1"/>
    <property type="molecule type" value="Genomic_DNA"/>
</dbReference>
<gene>
    <name evidence="2" type="ORF">OGAPHI_003509</name>
</gene>
<proteinExistence type="predicted"/>